<proteinExistence type="predicted"/>
<accession>A0A1I1L5K5</accession>
<reference evidence="1 2" key="1">
    <citation type="submission" date="2016-10" db="EMBL/GenBank/DDBJ databases">
        <authorList>
            <person name="de Groot N.N."/>
        </authorList>
    </citation>
    <scope>NUCLEOTIDE SEQUENCE [LARGE SCALE GENOMIC DNA]</scope>
    <source>
        <strain evidence="1 2">DSM 26130</strain>
    </source>
</reference>
<evidence type="ECO:0000313" key="2">
    <source>
        <dbReference type="Proteomes" id="UP000198598"/>
    </source>
</evidence>
<organism evidence="1 2">
    <name type="scientific">Spirosoma endophyticum</name>
    <dbReference type="NCBI Taxonomy" id="662367"/>
    <lineage>
        <taxon>Bacteria</taxon>
        <taxon>Pseudomonadati</taxon>
        <taxon>Bacteroidota</taxon>
        <taxon>Cytophagia</taxon>
        <taxon>Cytophagales</taxon>
        <taxon>Cytophagaceae</taxon>
        <taxon>Spirosoma</taxon>
    </lineage>
</organism>
<gene>
    <name evidence="1" type="ORF">SAMN05216167_102143</name>
</gene>
<name>A0A1I1L5K5_9BACT</name>
<sequence length="67" mass="7862">MHNRRVDNRKKDFLTPVYQIVVSRKSIIVPNTGLPSDKPKLLRCKLSLFLLESSDTSTQQTKNWYKK</sequence>
<dbReference type="EMBL" id="FOLQ01000002">
    <property type="protein sequence ID" value="SFC68327.1"/>
    <property type="molecule type" value="Genomic_DNA"/>
</dbReference>
<protein>
    <submittedName>
        <fullName evidence="1">Uncharacterized protein</fullName>
    </submittedName>
</protein>
<evidence type="ECO:0000313" key="1">
    <source>
        <dbReference type="EMBL" id="SFC68327.1"/>
    </source>
</evidence>
<keyword evidence="2" id="KW-1185">Reference proteome</keyword>
<dbReference type="Proteomes" id="UP000198598">
    <property type="component" value="Unassembled WGS sequence"/>
</dbReference>
<dbReference type="AlphaFoldDB" id="A0A1I1L5K5"/>